<dbReference type="GO" id="GO:0016832">
    <property type="term" value="F:aldehyde-lyase activity"/>
    <property type="evidence" value="ECO:0007669"/>
    <property type="project" value="TreeGrafter"/>
</dbReference>
<comment type="similarity">
    <text evidence="1">Belongs to the HpcH/HpaI aldolase family.</text>
</comment>
<name>A0A225MWA5_9BURK</name>
<dbReference type="InterPro" id="IPR040442">
    <property type="entry name" value="Pyrv_kinase-like_dom_sf"/>
</dbReference>
<dbReference type="Gene3D" id="3.20.20.60">
    <property type="entry name" value="Phosphoenolpyruvate-binding domains"/>
    <property type="match status" value="1"/>
</dbReference>
<evidence type="ECO:0000259" key="4">
    <source>
        <dbReference type="Pfam" id="PF03328"/>
    </source>
</evidence>
<organism evidence="5 6">
    <name type="scientific">Candidimonas nitroreducens</name>
    <dbReference type="NCBI Taxonomy" id="683354"/>
    <lineage>
        <taxon>Bacteria</taxon>
        <taxon>Pseudomonadati</taxon>
        <taxon>Pseudomonadota</taxon>
        <taxon>Betaproteobacteria</taxon>
        <taxon>Burkholderiales</taxon>
        <taxon>Alcaligenaceae</taxon>
        <taxon>Candidimonas</taxon>
    </lineage>
</organism>
<comment type="caution">
    <text evidence="5">The sequence shown here is derived from an EMBL/GenBank/DDBJ whole genome shotgun (WGS) entry which is preliminary data.</text>
</comment>
<keyword evidence="2" id="KW-0479">Metal-binding</keyword>
<dbReference type="InterPro" id="IPR005000">
    <property type="entry name" value="Aldolase/citrate-lyase_domain"/>
</dbReference>
<dbReference type="Pfam" id="PF03328">
    <property type="entry name" value="HpcH_HpaI"/>
    <property type="match status" value="1"/>
</dbReference>
<keyword evidence="3" id="KW-0456">Lyase</keyword>
<dbReference type="AlphaFoldDB" id="A0A225MWA5"/>
<protein>
    <submittedName>
        <fullName evidence="5">2,4-dihydroxyhept-2-ene-1,7-dioic acid aldolase</fullName>
    </submittedName>
</protein>
<gene>
    <name evidence="5" type="ORF">CEY11_06015</name>
</gene>
<dbReference type="GO" id="GO:0005737">
    <property type="term" value="C:cytoplasm"/>
    <property type="evidence" value="ECO:0007669"/>
    <property type="project" value="TreeGrafter"/>
</dbReference>
<sequence>MRPNTLKRTLQAGGTALNAWLSIPSSFSAEVVASCGVDAVTVDMQHGMIDFAQALAMFQAISSTTAIPIGRPVGSNPVEIMRLLDAGAYGVICPQVDTPAIAEAVVSACRYPPVGTRSFGPPRGVLYGGADYFAHANEEILVLIMIESRLAVSNLDKILDVKGIDGVFIGPNDLSLSYGGGPGCDPQGEAAEAMETIRQKAADRGLATGIFCSDIDMCHRRIEQGFQLVNAANDGAMLKNGYVSQVNKLKESGAGSSGKTGY</sequence>
<evidence type="ECO:0000256" key="1">
    <source>
        <dbReference type="ARBA" id="ARBA00005568"/>
    </source>
</evidence>
<dbReference type="InterPro" id="IPR015813">
    <property type="entry name" value="Pyrv/PenolPyrv_kinase-like_dom"/>
</dbReference>
<dbReference type="InterPro" id="IPR050251">
    <property type="entry name" value="HpcH-HpaI_aldolase"/>
</dbReference>
<dbReference type="Proteomes" id="UP000214603">
    <property type="component" value="Unassembled WGS sequence"/>
</dbReference>
<evidence type="ECO:0000256" key="3">
    <source>
        <dbReference type="ARBA" id="ARBA00023239"/>
    </source>
</evidence>
<reference evidence="6" key="1">
    <citation type="submission" date="2017-06" db="EMBL/GenBank/DDBJ databases">
        <title>Herbaspirillum phytohormonus sp. nov., isolated from the root nodule of Robinia pseudoacacia in lead-zinc mine.</title>
        <authorList>
            <person name="Fan M."/>
            <person name="Lin Y."/>
        </authorList>
    </citation>
    <scope>NUCLEOTIDE SEQUENCE [LARGE SCALE GENOMIC DNA]</scope>
    <source>
        <strain evidence="6">SC-089</strain>
    </source>
</reference>
<keyword evidence="6" id="KW-1185">Reference proteome</keyword>
<feature type="domain" description="HpcH/HpaI aldolase/citrate lyase" evidence="4">
    <location>
        <begin position="20"/>
        <end position="238"/>
    </location>
</feature>
<dbReference type="RefSeq" id="WP_088602440.1">
    <property type="nucleotide sequence ID" value="NZ_NJIH01000003.1"/>
</dbReference>
<evidence type="ECO:0000256" key="2">
    <source>
        <dbReference type="ARBA" id="ARBA00022723"/>
    </source>
</evidence>
<dbReference type="EMBL" id="NJIH01000003">
    <property type="protein sequence ID" value="OWT63861.1"/>
    <property type="molecule type" value="Genomic_DNA"/>
</dbReference>
<accession>A0A225MWA5</accession>
<proteinExistence type="inferred from homology"/>
<evidence type="ECO:0000313" key="6">
    <source>
        <dbReference type="Proteomes" id="UP000214603"/>
    </source>
</evidence>
<dbReference type="SUPFAM" id="SSF51621">
    <property type="entry name" value="Phosphoenolpyruvate/pyruvate domain"/>
    <property type="match status" value="1"/>
</dbReference>
<dbReference type="PANTHER" id="PTHR30502">
    <property type="entry name" value="2-KETO-3-DEOXY-L-RHAMNONATE ALDOLASE"/>
    <property type="match status" value="1"/>
</dbReference>
<dbReference type="OrthoDB" id="86160at2"/>
<dbReference type="PANTHER" id="PTHR30502:SF0">
    <property type="entry name" value="PHOSPHOENOLPYRUVATE CARBOXYLASE FAMILY PROTEIN"/>
    <property type="match status" value="1"/>
</dbReference>
<dbReference type="GO" id="GO:0046872">
    <property type="term" value="F:metal ion binding"/>
    <property type="evidence" value="ECO:0007669"/>
    <property type="project" value="UniProtKB-KW"/>
</dbReference>
<evidence type="ECO:0000313" key="5">
    <source>
        <dbReference type="EMBL" id="OWT63861.1"/>
    </source>
</evidence>